<dbReference type="GO" id="GO:0003755">
    <property type="term" value="F:peptidyl-prolyl cis-trans isomerase activity"/>
    <property type="evidence" value="ECO:0007669"/>
    <property type="project" value="UniProtKB-EC"/>
</dbReference>
<accession>A0A1B8NVY8</accession>
<gene>
    <name evidence="1" type="primary">surA_1</name>
    <name evidence="1" type="ORF">A8U91_03211</name>
</gene>
<name>A0A1B8NVY8_HALEL</name>
<dbReference type="PATRIC" id="fig|2746.7.peg.3309"/>
<dbReference type="Proteomes" id="UP000092504">
    <property type="component" value="Unassembled WGS sequence"/>
</dbReference>
<sequence>MTAEQARQALFQRKANDEMEAWVQEIRSQAFVDERLGSGS</sequence>
<comment type="caution">
    <text evidence="1">The sequence shown here is derived from an EMBL/GenBank/DDBJ whole genome shotgun (WGS) entry which is preliminary data.</text>
</comment>
<dbReference type="EMBL" id="MAJD01000002">
    <property type="protein sequence ID" value="OBX34166.1"/>
    <property type="molecule type" value="Genomic_DNA"/>
</dbReference>
<dbReference type="AlphaFoldDB" id="A0A1B8NVY8"/>
<protein>
    <submittedName>
        <fullName evidence="1">Chaperone SurA</fullName>
        <ecNumber evidence="1">5.2.1.8</ecNumber>
    </submittedName>
</protein>
<evidence type="ECO:0000313" key="1">
    <source>
        <dbReference type="EMBL" id="OBX34166.1"/>
    </source>
</evidence>
<dbReference type="EC" id="5.2.1.8" evidence="1"/>
<proteinExistence type="predicted"/>
<keyword evidence="1" id="KW-0413">Isomerase</keyword>
<evidence type="ECO:0000313" key="2">
    <source>
        <dbReference type="Proteomes" id="UP000092504"/>
    </source>
</evidence>
<organism evidence="1 2">
    <name type="scientific">Halomonas elongata</name>
    <dbReference type="NCBI Taxonomy" id="2746"/>
    <lineage>
        <taxon>Bacteria</taxon>
        <taxon>Pseudomonadati</taxon>
        <taxon>Pseudomonadota</taxon>
        <taxon>Gammaproteobacteria</taxon>
        <taxon>Oceanospirillales</taxon>
        <taxon>Halomonadaceae</taxon>
        <taxon>Halomonas</taxon>
    </lineage>
</organism>
<reference evidence="1 2" key="1">
    <citation type="submission" date="2016-06" db="EMBL/GenBank/DDBJ databases">
        <title>Genome sequence of halotolerant plant growth promoting strain of Halomonas elongata HEK1 isolated from salterns of Rann of Kutch, Gujarat, India.</title>
        <authorList>
            <person name="Gaba S."/>
            <person name="Singh R.N."/>
            <person name="Abrol S."/>
            <person name="Kaushik R."/>
            <person name="Saxena A.K."/>
        </authorList>
    </citation>
    <scope>NUCLEOTIDE SEQUENCE [LARGE SCALE GENOMIC DNA]</scope>
    <source>
        <strain evidence="1 2">HEK1</strain>
    </source>
</reference>